<feature type="transmembrane region" description="Helical" evidence="1">
    <location>
        <begin position="290"/>
        <end position="308"/>
    </location>
</feature>
<keyword evidence="1" id="KW-0472">Membrane</keyword>
<evidence type="ECO:0000313" key="5">
    <source>
        <dbReference type="Proteomes" id="UP000241074"/>
    </source>
</evidence>
<dbReference type="EMBL" id="CP027860">
    <property type="protein sequence ID" value="AVP97346.1"/>
    <property type="molecule type" value="Genomic_DNA"/>
</dbReference>
<reference evidence="4 5" key="2">
    <citation type="submission" date="2018-03" db="EMBL/GenBank/DDBJ databases">
        <authorList>
            <person name="Keele B.F."/>
        </authorList>
    </citation>
    <scope>NUCLEOTIDE SEQUENCE [LARGE SCALE GENOMIC DNA]</scope>
    <source>
        <strain evidence="4 5">D13</strain>
    </source>
</reference>
<feature type="domain" description="Lnb N-terminal periplasmic" evidence="3">
    <location>
        <begin position="61"/>
        <end position="213"/>
    </location>
</feature>
<dbReference type="AlphaFoldDB" id="A0A2P1PR69"/>
<dbReference type="RefSeq" id="WP_106891270.1">
    <property type="nucleotide sequence ID" value="NZ_CP027860.1"/>
</dbReference>
<keyword evidence="1" id="KW-0812">Transmembrane</keyword>
<sequence length="431" mass="47212">MSQGVSVAFCRLLAACVWLVGCNWSVHAQALPNPDDASRTPEAAAVAAAAAAASIDPDSGEALRIGLMTVSPGSVYWQSFGHNAILVENTVRQEAQLYNFGTFDFDQPNFLLNFLRGKMLYRLAAGAPARDLNMYAEEGRGVQLDWLNLTPDQRYAVAEMLAQNALPEHAEYRYDYFVDNCSTRVRNVIDAVLNGAARDQLQVRSEGATYRRLALQYGATVPWMAVGMDLGLGRHADRPISFFEQAFVPEQFRRFALEVQNPELGDSEPLITDSLQLVEPQVELRAASMPGVWIFAALCAAMSALWWWMAGAAPGLRRSVAAWVGILVSLVSTVIGAGLIALMTATDHSMAAANENVLLFLPTSLLLVRAFWQLRRGDNRAGQIWAWVGVLAGAAALLLKLDGDAQANGYWLALMLPWHTAVWFRIARPMA</sequence>
<feature type="transmembrane region" description="Helical" evidence="1">
    <location>
        <begin position="356"/>
        <end position="372"/>
    </location>
</feature>
<proteinExistence type="predicted"/>
<evidence type="ECO:0000259" key="3">
    <source>
        <dbReference type="Pfam" id="PF13387"/>
    </source>
</evidence>
<reference evidence="4 5" key="1">
    <citation type="submission" date="2018-03" db="EMBL/GenBank/DDBJ databases">
        <title>Ahniella affigens gen. nov., sp. nov., a gammaproteobacterium isolated from sandy soil near a stream.</title>
        <authorList>
            <person name="Ko Y."/>
            <person name="Kim J.-H."/>
        </authorList>
    </citation>
    <scope>NUCLEOTIDE SEQUENCE [LARGE SCALE GENOMIC DNA]</scope>
    <source>
        <strain evidence="4 5">D13</strain>
    </source>
</reference>
<dbReference type="OrthoDB" id="319167at2"/>
<keyword evidence="5" id="KW-1185">Reference proteome</keyword>
<dbReference type="Proteomes" id="UP000241074">
    <property type="component" value="Chromosome"/>
</dbReference>
<feature type="chain" id="PRO_5015188471" description="Lnb N-terminal periplasmic domain-containing protein" evidence="2">
    <location>
        <begin position="29"/>
        <end position="431"/>
    </location>
</feature>
<dbReference type="InterPro" id="IPR025178">
    <property type="entry name" value="Lnb_N"/>
</dbReference>
<feature type="transmembrane region" description="Helical" evidence="1">
    <location>
        <begin position="384"/>
        <end position="401"/>
    </location>
</feature>
<evidence type="ECO:0000256" key="2">
    <source>
        <dbReference type="SAM" id="SignalP"/>
    </source>
</evidence>
<dbReference type="Pfam" id="PF13387">
    <property type="entry name" value="Lnb_N"/>
    <property type="match status" value="1"/>
</dbReference>
<name>A0A2P1PR69_9GAMM</name>
<organism evidence="4 5">
    <name type="scientific">Ahniella affigens</name>
    <dbReference type="NCBI Taxonomy" id="2021234"/>
    <lineage>
        <taxon>Bacteria</taxon>
        <taxon>Pseudomonadati</taxon>
        <taxon>Pseudomonadota</taxon>
        <taxon>Gammaproteobacteria</taxon>
        <taxon>Lysobacterales</taxon>
        <taxon>Rhodanobacteraceae</taxon>
        <taxon>Ahniella</taxon>
    </lineage>
</organism>
<evidence type="ECO:0000313" key="4">
    <source>
        <dbReference type="EMBL" id="AVP97346.1"/>
    </source>
</evidence>
<keyword evidence="2" id="KW-0732">Signal</keyword>
<protein>
    <recommendedName>
        <fullName evidence="3">Lnb N-terminal periplasmic domain-containing protein</fullName>
    </recommendedName>
</protein>
<accession>A0A2P1PR69</accession>
<feature type="transmembrane region" description="Helical" evidence="1">
    <location>
        <begin position="320"/>
        <end position="344"/>
    </location>
</feature>
<gene>
    <name evidence="4" type="ORF">C7S18_09140</name>
</gene>
<evidence type="ECO:0000256" key="1">
    <source>
        <dbReference type="SAM" id="Phobius"/>
    </source>
</evidence>
<feature type="signal peptide" evidence="2">
    <location>
        <begin position="1"/>
        <end position="28"/>
    </location>
</feature>
<dbReference type="KEGG" id="xba:C7S18_09140"/>
<feature type="transmembrane region" description="Helical" evidence="1">
    <location>
        <begin position="407"/>
        <end position="426"/>
    </location>
</feature>
<keyword evidence="1" id="KW-1133">Transmembrane helix</keyword>